<proteinExistence type="predicted"/>
<feature type="compositionally biased region" description="Basic and acidic residues" evidence="1">
    <location>
        <begin position="35"/>
        <end position="69"/>
    </location>
</feature>
<protein>
    <submittedName>
        <fullName evidence="2">DUF2188 domain-containing protein</fullName>
    </submittedName>
</protein>
<name>A0A6N7QU26_9GAMM</name>
<dbReference type="EMBL" id="WJPP01000005">
    <property type="protein sequence ID" value="MRH79080.1"/>
    <property type="molecule type" value="Genomic_DNA"/>
</dbReference>
<keyword evidence="3" id="KW-1185">Reference proteome</keyword>
<dbReference type="InterPro" id="IPR018691">
    <property type="entry name" value="DUF2188"/>
</dbReference>
<sequence>MPKKPDTHHIVPNPDGGWSVKRGGSKRASSRHAVKREAIDAGRRVSRNQKTELRIHNKDGKVRESDSHGGDPYPPRG</sequence>
<dbReference type="RefSeq" id="WP_153720122.1">
    <property type="nucleotide sequence ID" value="NZ_WJPP01000005.1"/>
</dbReference>
<accession>A0A6N7QU26</accession>
<dbReference type="Proteomes" id="UP000433788">
    <property type="component" value="Unassembled WGS sequence"/>
</dbReference>
<dbReference type="AlphaFoldDB" id="A0A6N7QU26"/>
<gene>
    <name evidence="2" type="ORF">GH984_10245</name>
</gene>
<organism evidence="2 3">
    <name type="scientific">Spiribacter salilacus</name>
    <dbReference type="NCBI Taxonomy" id="2664894"/>
    <lineage>
        <taxon>Bacteria</taxon>
        <taxon>Pseudomonadati</taxon>
        <taxon>Pseudomonadota</taxon>
        <taxon>Gammaproteobacteria</taxon>
        <taxon>Chromatiales</taxon>
        <taxon>Ectothiorhodospiraceae</taxon>
        <taxon>Spiribacter</taxon>
    </lineage>
</organism>
<reference evidence="2 3" key="1">
    <citation type="submission" date="2019-11" db="EMBL/GenBank/DDBJ databases">
        <authorList>
            <person name="Zhang X.Y."/>
        </authorList>
    </citation>
    <scope>NUCLEOTIDE SEQUENCE [LARGE SCALE GENOMIC DNA]</scope>
    <source>
        <strain evidence="2 3">C176</strain>
    </source>
</reference>
<dbReference type="Pfam" id="PF09954">
    <property type="entry name" value="DUF2188"/>
    <property type="match status" value="1"/>
</dbReference>
<evidence type="ECO:0000313" key="2">
    <source>
        <dbReference type="EMBL" id="MRH79080.1"/>
    </source>
</evidence>
<comment type="caution">
    <text evidence="2">The sequence shown here is derived from an EMBL/GenBank/DDBJ whole genome shotgun (WGS) entry which is preliminary data.</text>
</comment>
<evidence type="ECO:0000256" key="1">
    <source>
        <dbReference type="SAM" id="MobiDB-lite"/>
    </source>
</evidence>
<evidence type="ECO:0000313" key="3">
    <source>
        <dbReference type="Proteomes" id="UP000433788"/>
    </source>
</evidence>
<feature type="region of interest" description="Disordered" evidence="1">
    <location>
        <begin position="1"/>
        <end position="77"/>
    </location>
</feature>
<feature type="compositionally biased region" description="Basic residues" evidence="1">
    <location>
        <begin position="23"/>
        <end position="34"/>
    </location>
</feature>